<gene>
    <name evidence="2" type="ORF">V565_270130</name>
</gene>
<keyword evidence="3" id="KW-1185">Reference proteome</keyword>
<accession>A0A074REA6</accession>
<feature type="compositionally biased region" description="Low complexity" evidence="1">
    <location>
        <begin position="120"/>
        <end position="129"/>
    </location>
</feature>
<reference evidence="2 3" key="1">
    <citation type="submission" date="2013-12" db="EMBL/GenBank/DDBJ databases">
        <authorList>
            <person name="Cubeta M."/>
            <person name="Pakala S."/>
            <person name="Fedorova N."/>
            <person name="Thomas E."/>
            <person name="Dean R."/>
            <person name="Jabaji S."/>
            <person name="Neate S."/>
            <person name="Toda T."/>
            <person name="Tavantzis S."/>
            <person name="Vilgalys R."/>
            <person name="Bharathan N."/>
            <person name="Pakala S."/>
            <person name="Losada L.S."/>
            <person name="Zafar N."/>
            <person name="Nierman W."/>
        </authorList>
    </citation>
    <scope>NUCLEOTIDE SEQUENCE [LARGE SCALE GENOMIC DNA]</scope>
    <source>
        <strain evidence="2 3">123E</strain>
    </source>
</reference>
<dbReference type="OrthoDB" id="3201351at2759"/>
<dbReference type="HOGENOM" id="CLU_052075_0_0_1"/>
<evidence type="ECO:0008006" key="4">
    <source>
        <dbReference type="Google" id="ProtNLM"/>
    </source>
</evidence>
<evidence type="ECO:0000313" key="3">
    <source>
        <dbReference type="Proteomes" id="UP000027456"/>
    </source>
</evidence>
<feature type="compositionally biased region" description="Basic and acidic residues" evidence="1">
    <location>
        <begin position="130"/>
        <end position="147"/>
    </location>
</feature>
<feature type="compositionally biased region" description="Polar residues" evidence="1">
    <location>
        <begin position="148"/>
        <end position="158"/>
    </location>
</feature>
<proteinExistence type="predicted"/>
<evidence type="ECO:0000313" key="2">
    <source>
        <dbReference type="EMBL" id="KEP45471.1"/>
    </source>
</evidence>
<protein>
    <recommendedName>
        <fullName evidence="4">Laminin domain protein</fullName>
    </recommendedName>
</protein>
<sequence length="316" mass="34885">MSPKATPELGDPELSAELSQYLFDTQMACHHQKHPVTVLPNEAVYDPPNLPSYVPVELKSVTGPPSNKESSSVHTALRILESFANVPSIFDPDAHAELSQHLFDIQLARHVQRSVMKQFKSTPPTSKPSASHEAKDASDCPGRHETPETPSLETTGSTKPHPLVVEEPNPPEEVPSRSKSGEIGDLSRTNELIVELKESLKIMTRILVGSQNSLARGFNSSTRRSAYSHPVYDLGAHSLINDHGEVPEEHNLPTFQSGPYIVSFPFADLNENTLAQYLRFYDIGEELIEEGEEVTVKPGMVEEAMALLSKRLCVDY</sequence>
<dbReference type="Proteomes" id="UP000027456">
    <property type="component" value="Unassembled WGS sequence"/>
</dbReference>
<comment type="caution">
    <text evidence="2">The sequence shown here is derived from an EMBL/GenBank/DDBJ whole genome shotgun (WGS) entry which is preliminary data.</text>
</comment>
<dbReference type="AlphaFoldDB" id="A0A074REA6"/>
<dbReference type="EMBL" id="AZST01001775">
    <property type="protein sequence ID" value="KEP45471.1"/>
    <property type="molecule type" value="Genomic_DNA"/>
</dbReference>
<name>A0A074REA6_9AGAM</name>
<evidence type="ECO:0000256" key="1">
    <source>
        <dbReference type="SAM" id="MobiDB-lite"/>
    </source>
</evidence>
<organism evidence="2 3">
    <name type="scientific">Rhizoctonia solani 123E</name>
    <dbReference type="NCBI Taxonomy" id="1423351"/>
    <lineage>
        <taxon>Eukaryota</taxon>
        <taxon>Fungi</taxon>
        <taxon>Dikarya</taxon>
        <taxon>Basidiomycota</taxon>
        <taxon>Agaricomycotina</taxon>
        <taxon>Agaricomycetes</taxon>
        <taxon>Cantharellales</taxon>
        <taxon>Ceratobasidiaceae</taxon>
        <taxon>Rhizoctonia</taxon>
    </lineage>
</organism>
<feature type="region of interest" description="Disordered" evidence="1">
    <location>
        <begin position="116"/>
        <end position="183"/>
    </location>
</feature>